<proteinExistence type="predicted"/>
<protein>
    <submittedName>
        <fullName evidence="2">2628_t:CDS:1</fullName>
    </submittedName>
</protein>
<dbReference type="EMBL" id="CAJVPK010002983">
    <property type="protein sequence ID" value="CAG8621768.1"/>
    <property type="molecule type" value="Genomic_DNA"/>
</dbReference>
<feature type="compositionally biased region" description="Basic and acidic residues" evidence="1">
    <location>
        <begin position="38"/>
        <end position="51"/>
    </location>
</feature>
<comment type="caution">
    <text evidence="2">The sequence shown here is derived from an EMBL/GenBank/DDBJ whole genome shotgun (WGS) entry which is preliminary data.</text>
</comment>
<dbReference type="AlphaFoldDB" id="A0A9N9CZV0"/>
<accession>A0A9N9CZV0</accession>
<name>A0A9N9CZV0_9GLOM</name>
<feature type="region of interest" description="Disordered" evidence="1">
    <location>
        <begin position="21"/>
        <end position="51"/>
    </location>
</feature>
<organism evidence="2 3">
    <name type="scientific">Diversispora eburnea</name>
    <dbReference type="NCBI Taxonomy" id="1213867"/>
    <lineage>
        <taxon>Eukaryota</taxon>
        <taxon>Fungi</taxon>
        <taxon>Fungi incertae sedis</taxon>
        <taxon>Mucoromycota</taxon>
        <taxon>Glomeromycotina</taxon>
        <taxon>Glomeromycetes</taxon>
        <taxon>Diversisporales</taxon>
        <taxon>Diversisporaceae</taxon>
        <taxon>Diversispora</taxon>
    </lineage>
</organism>
<dbReference type="Proteomes" id="UP000789706">
    <property type="component" value="Unassembled WGS sequence"/>
</dbReference>
<dbReference type="OrthoDB" id="2445418at2759"/>
<feature type="non-terminal residue" evidence="2">
    <location>
        <position position="1"/>
    </location>
</feature>
<evidence type="ECO:0000313" key="3">
    <source>
        <dbReference type="Proteomes" id="UP000789706"/>
    </source>
</evidence>
<keyword evidence="3" id="KW-1185">Reference proteome</keyword>
<evidence type="ECO:0000313" key="2">
    <source>
        <dbReference type="EMBL" id="CAG8621768.1"/>
    </source>
</evidence>
<reference evidence="2" key="1">
    <citation type="submission" date="2021-06" db="EMBL/GenBank/DDBJ databases">
        <authorList>
            <person name="Kallberg Y."/>
            <person name="Tangrot J."/>
            <person name="Rosling A."/>
        </authorList>
    </citation>
    <scope>NUCLEOTIDE SEQUENCE</scope>
    <source>
        <strain evidence="2">AZ414A</strain>
    </source>
</reference>
<gene>
    <name evidence="2" type="ORF">DEBURN_LOCUS10401</name>
</gene>
<evidence type="ECO:0000256" key="1">
    <source>
        <dbReference type="SAM" id="MobiDB-lite"/>
    </source>
</evidence>
<sequence>YCELFEEVTIDKDEEKMATEKGLDIGNIDIQDDDEESDNRNVNDKKEEEFSCHGPPATFKTLLYFGSGIVRTDLHEIFDPIDNDYITNKIHYFLIDFFNSDHEKEDIAGDLVETFETESSM</sequence>